<sequence length="285" mass="31327">MIEVRNIETAPGLVFDVSVAGPEDGEMVLMLHGFVVSRHYWNAQVEALAAAGYRAVAPNQRGYAAGARPDTNDFEQYRMERLIKDAFDIVDRVGKPGQRFHLVGHDWGGSLSWEMADQQPERIISLSMLSRPHPQSFLRAMALPDGVQAKLSGHHTAFLDPAAGDRLMADNAKWMRDRLTRNGVPPHKIEEHMGVLGNRPALEAALAWYRARGVHQPVGPTKVPTLFIWGDADDTVGRVAAEGTAEFIDAPYTFIHLPGVGHYAADQVPDKVNAALLAHMAKYPA</sequence>
<feature type="domain" description="AB hydrolase-1" evidence="2">
    <location>
        <begin position="28"/>
        <end position="264"/>
    </location>
</feature>
<dbReference type="RefSeq" id="WP_170216339.1">
    <property type="nucleotide sequence ID" value="NZ_AP019700.1"/>
</dbReference>
<accession>A0A3N1MEW1</accession>
<evidence type="ECO:0000313" key="4">
    <source>
        <dbReference type="Proteomes" id="UP000278222"/>
    </source>
</evidence>
<gene>
    <name evidence="3" type="ORF">EDC65_1026</name>
</gene>
<keyword evidence="4" id="KW-1185">Reference proteome</keyword>
<dbReference type="InterPro" id="IPR000639">
    <property type="entry name" value="Epox_hydrolase-like"/>
</dbReference>
<dbReference type="AlphaFoldDB" id="A0A3N1MEW1"/>
<comment type="caution">
    <text evidence="3">The sequence shown here is derived from an EMBL/GenBank/DDBJ whole genome shotgun (WGS) entry which is preliminary data.</text>
</comment>
<evidence type="ECO:0000259" key="2">
    <source>
        <dbReference type="Pfam" id="PF00561"/>
    </source>
</evidence>
<dbReference type="InterPro" id="IPR000073">
    <property type="entry name" value="AB_hydrolase_1"/>
</dbReference>
<dbReference type="Gene3D" id="3.40.50.1820">
    <property type="entry name" value="alpha/beta hydrolase"/>
    <property type="match status" value="1"/>
</dbReference>
<dbReference type="GO" id="GO:0016787">
    <property type="term" value="F:hydrolase activity"/>
    <property type="evidence" value="ECO:0007669"/>
    <property type="project" value="UniProtKB-KW"/>
</dbReference>
<evidence type="ECO:0000256" key="1">
    <source>
        <dbReference type="ARBA" id="ARBA00022801"/>
    </source>
</evidence>
<dbReference type="InterPro" id="IPR029058">
    <property type="entry name" value="AB_hydrolase_fold"/>
</dbReference>
<reference evidence="3 4" key="1">
    <citation type="submission" date="2018-11" db="EMBL/GenBank/DDBJ databases">
        <title>Genomic Encyclopedia of Type Strains, Phase IV (KMG-IV): sequencing the most valuable type-strain genomes for metagenomic binning, comparative biology and taxonomic classification.</title>
        <authorList>
            <person name="Goeker M."/>
        </authorList>
    </citation>
    <scope>NUCLEOTIDE SEQUENCE [LARGE SCALE GENOMIC DNA]</scope>
    <source>
        <strain evidence="3 4">DSM 5900</strain>
    </source>
</reference>
<dbReference type="Proteomes" id="UP000278222">
    <property type="component" value="Unassembled WGS sequence"/>
</dbReference>
<name>A0A3N1MEW1_9PROT</name>
<dbReference type="PRINTS" id="PR00111">
    <property type="entry name" value="ABHYDROLASE"/>
</dbReference>
<dbReference type="EMBL" id="RJKX01000011">
    <property type="protein sequence ID" value="ROQ01839.1"/>
    <property type="molecule type" value="Genomic_DNA"/>
</dbReference>
<protein>
    <submittedName>
        <fullName evidence="3">Pimeloyl-ACP methyl ester carboxylesterase</fullName>
    </submittedName>
</protein>
<proteinExistence type="predicted"/>
<dbReference type="Pfam" id="PF00561">
    <property type="entry name" value="Abhydrolase_1"/>
    <property type="match status" value="1"/>
</dbReference>
<dbReference type="SUPFAM" id="SSF53474">
    <property type="entry name" value="alpha/beta-Hydrolases"/>
    <property type="match status" value="1"/>
</dbReference>
<organism evidence="3 4">
    <name type="scientific">Stella humosa</name>
    <dbReference type="NCBI Taxonomy" id="94"/>
    <lineage>
        <taxon>Bacteria</taxon>
        <taxon>Pseudomonadati</taxon>
        <taxon>Pseudomonadota</taxon>
        <taxon>Alphaproteobacteria</taxon>
        <taxon>Rhodospirillales</taxon>
        <taxon>Stellaceae</taxon>
        <taxon>Stella</taxon>
    </lineage>
</organism>
<keyword evidence="1" id="KW-0378">Hydrolase</keyword>
<dbReference type="PRINTS" id="PR00412">
    <property type="entry name" value="EPOXHYDRLASE"/>
</dbReference>
<dbReference type="PANTHER" id="PTHR43329">
    <property type="entry name" value="EPOXIDE HYDROLASE"/>
    <property type="match status" value="1"/>
</dbReference>
<evidence type="ECO:0000313" key="3">
    <source>
        <dbReference type="EMBL" id="ROQ01839.1"/>
    </source>
</evidence>